<feature type="domain" description="Response regulatory" evidence="5">
    <location>
        <begin position="3"/>
        <end position="119"/>
    </location>
</feature>
<dbReference type="SUPFAM" id="SSF46894">
    <property type="entry name" value="C-terminal effector domain of the bipartite response regulators"/>
    <property type="match status" value="1"/>
</dbReference>
<dbReference type="Pfam" id="PF00196">
    <property type="entry name" value="GerE"/>
    <property type="match status" value="1"/>
</dbReference>
<sequence length="210" mass="23107">MIRALVADDHAVVRRGLRELLAESREVAVTGEAGNARETLEQVRTGKWDVLVLDINLPDASGLDVLREVKQISPQLPVLILTIYAEDQFAVRALRSGAAGYVTKQSAPEELVDAIRKVVRGGRYISPALAERLAVLADPQAERQPHESLSEREFQVFRTLASGKTVSQVADLLHLSVKTISTYRARVLEKMGLETNAELTVYAVRNGIVE</sequence>
<dbReference type="PROSITE" id="PS50110">
    <property type="entry name" value="RESPONSE_REGULATORY"/>
    <property type="match status" value="1"/>
</dbReference>
<dbReference type="SMART" id="SM00448">
    <property type="entry name" value="REC"/>
    <property type="match status" value="1"/>
</dbReference>
<dbReference type="EMBL" id="VBOZ01000029">
    <property type="protein sequence ID" value="TMQ63806.1"/>
    <property type="molecule type" value="Genomic_DNA"/>
</dbReference>
<protein>
    <submittedName>
        <fullName evidence="6">Response regulator transcription factor</fullName>
    </submittedName>
</protein>
<dbReference type="Pfam" id="PF00072">
    <property type="entry name" value="Response_reg"/>
    <property type="match status" value="1"/>
</dbReference>
<organism evidence="6 7">
    <name type="scientific">Eiseniibacteriota bacterium</name>
    <dbReference type="NCBI Taxonomy" id="2212470"/>
    <lineage>
        <taxon>Bacteria</taxon>
        <taxon>Candidatus Eiseniibacteriota</taxon>
    </lineage>
</organism>
<dbReference type="PANTHER" id="PTHR43214">
    <property type="entry name" value="TWO-COMPONENT RESPONSE REGULATOR"/>
    <property type="match status" value="1"/>
</dbReference>
<dbReference type="Proteomes" id="UP000317691">
    <property type="component" value="Unassembled WGS sequence"/>
</dbReference>
<evidence type="ECO:0000259" key="4">
    <source>
        <dbReference type="PROSITE" id="PS50043"/>
    </source>
</evidence>
<reference evidence="6 7" key="1">
    <citation type="journal article" date="2019" name="Nat. Microbiol.">
        <title>Mediterranean grassland soil C-N compound turnover is dependent on rainfall and depth, and is mediated by genomically divergent microorganisms.</title>
        <authorList>
            <person name="Diamond S."/>
            <person name="Andeer P.F."/>
            <person name="Li Z."/>
            <person name="Crits-Christoph A."/>
            <person name="Burstein D."/>
            <person name="Anantharaman K."/>
            <person name="Lane K.R."/>
            <person name="Thomas B.C."/>
            <person name="Pan C."/>
            <person name="Northen T.R."/>
            <person name="Banfield J.F."/>
        </authorList>
    </citation>
    <scope>NUCLEOTIDE SEQUENCE [LARGE SCALE GENOMIC DNA]</scope>
    <source>
        <strain evidence="6">WS_9</strain>
    </source>
</reference>
<dbReference type="PRINTS" id="PR00038">
    <property type="entry name" value="HTHLUXR"/>
</dbReference>
<dbReference type="PROSITE" id="PS00622">
    <property type="entry name" value="HTH_LUXR_1"/>
    <property type="match status" value="1"/>
</dbReference>
<dbReference type="SMART" id="SM00421">
    <property type="entry name" value="HTH_LUXR"/>
    <property type="match status" value="1"/>
</dbReference>
<dbReference type="SUPFAM" id="SSF52172">
    <property type="entry name" value="CheY-like"/>
    <property type="match status" value="1"/>
</dbReference>
<dbReference type="GO" id="GO:0003677">
    <property type="term" value="F:DNA binding"/>
    <property type="evidence" value="ECO:0007669"/>
    <property type="project" value="UniProtKB-KW"/>
</dbReference>
<evidence type="ECO:0000313" key="7">
    <source>
        <dbReference type="Proteomes" id="UP000317691"/>
    </source>
</evidence>
<dbReference type="InterPro" id="IPR016032">
    <property type="entry name" value="Sig_transdc_resp-reg_C-effctor"/>
</dbReference>
<keyword evidence="2" id="KW-0238">DNA-binding</keyword>
<evidence type="ECO:0000313" key="6">
    <source>
        <dbReference type="EMBL" id="TMQ63806.1"/>
    </source>
</evidence>
<name>A0A538TJK2_UNCEI</name>
<dbReference type="InterPro" id="IPR058245">
    <property type="entry name" value="NreC/VraR/RcsB-like_REC"/>
</dbReference>
<dbReference type="PANTHER" id="PTHR43214:SF42">
    <property type="entry name" value="TRANSCRIPTIONAL REGULATORY PROTEIN DESR"/>
    <property type="match status" value="1"/>
</dbReference>
<comment type="caution">
    <text evidence="6">The sequence shown here is derived from an EMBL/GenBank/DDBJ whole genome shotgun (WGS) entry which is preliminary data.</text>
</comment>
<accession>A0A538TJK2</accession>
<dbReference type="GO" id="GO:0006355">
    <property type="term" value="P:regulation of DNA-templated transcription"/>
    <property type="evidence" value="ECO:0007669"/>
    <property type="project" value="InterPro"/>
</dbReference>
<evidence type="ECO:0000256" key="2">
    <source>
        <dbReference type="ARBA" id="ARBA00023125"/>
    </source>
</evidence>
<gene>
    <name evidence="6" type="ORF">E6K79_09175</name>
</gene>
<evidence type="ECO:0000256" key="1">
    <source>
        <dbReference type="ARBA" id="ARBA00022553"/>
    </source>
</evidence>
<dbReference type="InterPro" id="IPR011006">
    <property type="entry name" value="CheY-like_superfamily"/>
</dbReference>
<dbReference type="Gene3D" id="3.40.50.2300">
    <property type="match status" value="1"/>
</dbReference>
<dbReference type="InterPro" id="IPR001789">
    <property type="entry name" value="Sig_transdc_resp-reg_receiver"/>
</dbReference>
<dbReference type="AlphaFoldDB" id="A0A538TJK2"/>
<dbReference type="InterPro" id="IPR039420">
    <property type="entry name" value="WalR-like"/>
</dbReference>
<proteinExistence type="predicted"/>
<dbReference type="GO" id="GO:0000160">
    <property type="term" value="P:phosphorelay signal transduction system"/>
    <property type="evidence" value="ECO:0007669"/>
    <property type="project" value="InterPro"/>
</dbReference>
<keyword evidence="1 3" id="KW-0597">Phosphoprotein</keyword>
<dbReference type="InterPro" id="IPR000792">
    <property type="entry name" value="Tscrpt_reg_LuxR_C"/>
</dbReference>
<dbReference type="CDD" id="cd06170">
    <property type="entry name" value="LuxR_C_like"/>
    <property type="match status" value="1"/>
</dbReference>
<evidence type="ECO:0000256" key="3">
    <source>
        <dbReference type="PROSITE-ProRule" id="PRU00169"/>
    </source>
</evidence>
<dbReference type="CDD" id="cd17535">
    <property type="entry name" value="REC_NarL-like"/>
    <property type="match status" value="1"/>
</dbReference>
<evidence type="ECO:0000259" key="5">
    <source>
        <dbReference type="PROSITE" id="PS50110"/>
    </source>
</evidence>
<feature type="domain" description="HTH luxR-type" evidence="4">
    <location>
        <begin position="142"/>
        <end position="207"/>
    </location>
</feature>
<feature type="modified residue" description="4-aspartylphosphate" evidence="3">
    <location>
        <position position="54"/>
    </location>
</feature>
<dbReference type="PROSITE" id="PS50043">
    <property type="entry name" value="HTH_LUXR_2"/>
    <property type="match status" value="1"/>
</dbReference>